<name>A0A6P4DMD0_ARADU</name>
<keyword evidence="2" id="KW-1185">Reference proteome</keyword>
<evidence type="ECO:0000256" key="1">
    <source>
        <dbReference type="SAM" id="MobiDB-lite"/>
    </source>
</evidence>
<dbReference type="KEGG" id="adu:107494148"/>
<dbReference type="InterPro" id="IPR021109">
    <property type="entry name" value="Peptidase_aspartic_dom_sf"/>
</dbReference>
<evidence type="ECO:0000313" key="3">
    <source>
        <dbReference type="RefSeq" id="XP_015970663.1"/>
    </source>
</evidence>
<dbReference type="RefSeq" id="XP_015970663.1">
    <property type="nucleotide sequence ID" value="XM_016115177.1"/>
</dbReference>
<proteinExistence type="predicted"/>
<reference evidence="2" key="1">
    <citation type="journal article" date="2016" name="Nat. Genet.">
        <title>The genome sequences of Arachis duranensis and Arachis ipaensis, the diploid ancestors of cultivated peanut.</title>
        <authorList>
            <person name="Bertioli D.J."/>
            <person name="Cannon S.B."/>
            <person name="Froenicke L."/>
            <person name="Huang G."/>
            <person name="Farmer A.D."/>
            <person name="Cannon E.K."/>
            <person name="Liu X."/>
            <person name="Gao D."/>
            <person name="Clevenger J."/>
            <person name="Dash S."/>
            <person name="Ren L."/>
            <person name="Moretzsohn M.C."/>
            <person name="Shirasawa K."/>
            <person name="Huang W."/>
            <person name="Vidigal B."/>
            <person name="Abernathy B."/>
            <person name="Chu Y."/>
            <person name="Niederhuth C.E."/>
            <person name="Umale P."/>
            <person name="Araujo A.C."/>
            <person name="Kozik A."/>
            <person name="Kim K.D."/>
            <person name="Burow M.D."/>
            <person name="Varshney R.K."/>
            <person name="Wang X."/>
            <person name="Zhang X."/>
            <person name="Barkley N."/>
            <person name="Guimaraes P.M."/>
            <person name="Isobe S."/>
            <person name="Guo B."/>
            <person name="Liao B."/>
            <person name="Stalker H.T."/>
            <person name="Schmitz R.J."/>
            <person name="Scheffler B.E."/>
            <person name="Leal-Bertioli S.C."/>
            <person name="Xun X."/>
            <person name="Jackson S.A."/>
            <person name="Michelmore R."/>
            <person name="Ozias-Akins P."/>
        </authorList>
    </citation>
    <scope>NUCLEOTIDE SEQUENCE [LARGE SCALE GENOMIC DNA]</scope>
    <source>
        <strain evidence="2">cv. V14167</strain>
    </source>
</reference>
<dbReference type="PANTHER" id="PTHR33067">
    <property type="entry name" value="RNA-DIRECTED DNA POLYMERASE-RELATED"/>
    <property type="match status" value="1"/>
</dbReference>
<dbReference type="PANTHER" id="PTHR33067:SF9">
    <property type="entry name" value="RNA-DIRECTED DNA POLYMERASE"/>
    <property type="match status" value="1"/>
</dbReference>
<dbReference type="Gene3D" id="2.40.70.10">
    <property type="entry name" value="Acid Proteases"/>
    <property type="match status" value="1"/>
</dbReference>
<dbReference type="AlphaFoldDB" id="A0A6P4DMD0"/>
<reference evidence="3" key="2">
    <citation type="submission" date="2025-08" db="UniProtKB">
        <authorList>
            <consortium name="RefSeq"/>
        </authorList>
    </citation>
    <scope>IDENTIFICATION</scope>
    <source>
        <tissue evidence="3">Whole plant</tissue>
    </source>
</reference>
<accession>A0A6P4DMD0</accession>
<evidence type="ECO:0000313" key="2">
    <source>
        <dbReference type="Proteomes" id="UP000515211"/>
    </source>
</evidence>
<dbReference type="CDD" id="cd00303">
    <property type="entry name" value="retropepsin_like"/>
    <property type="match status" value="1"/>
</dbReference>
<feature type="region of interest" description="Disordered" evidence="1">
    <location>
        <begin position="177"/>
        <end position="214"/>
    </location>
</feature>
<dbReference type="GeneID" id="107494148"/>
<protein>
    <submittedName>
        <fullName evidence="3">Uncharacterized protein LOC107494148</fullName>
    </submittedName>
</protein>
<organism evidence="2 3">
    <name type="scientific">Arachis duranensis</name>
    <name type="common">Wild peanut</name>
    <dbReference type="NCBI Taxonomy" id="130453"/>
    <lineage>
        <taxon>Eukaryota</taxon>
        <taxon>Viridiplantae</taxon>
        <taxon>Streptophyta</taxon>
        <taxon>Embryophyta</taxon>
        <taxon>Tracheophyta</taxon>
        <taxon>Spermatophyta</taxon>
        <taxon>Magnoliopsida</taxon>
        <taxon>eudicotyledons</taxon>
        <taxon>Gunneridae</taxon>
        <taxon>Pentapetalae</taxon>
        <taxon>rosids</taxon>
        <taxon>fabids</taxon>
        <taxon>Fabales</taxon>
        <taxon>Fabaceae</taxon>
        <taxon>Papilionoideae</taxon>
        <taxon>50 kb inversion clade</taxon>
        <taxon>dalbergioids sensu lato</taxon>
        <taxon>Dalbergieae</taxon>
        <taxon>Pterocarpus clade</taxon>
        <taxon>Arachis</taxon>
    </lineage>
</organism>
<gene>
    <name evidence="3" type="primary">LOC107494148</name>
</gene>
<sequence length="214" mass="24179">MVLTKKCNTLMQRKLPLKMPGPGSFLIPCTIGTITFEKTLCDLRSSINLMPLFVIRKLGIQEVLPTKISLEMEDKSLKRAYELLENVLVKLEDIYLPANFVILDTRKDRDNSIIFGRPFLATMKALIDVEKRELILRLWEDHILFKIPNPHSLLDKGGTIVQHLVFQSFLSAQSLTEPPDIKPKFGVGHSSSTTEEGGTKKKIPQGLAKQKDPK</sequence>
<dbReference type="Proteomes" id="UP000515211">
    <property type="component" value="Chromosome 6"/>
</dbReference>